<dbReference type="PANTHER" id="PTHR42788:SF13">
    <property type="entry name" value="ALIPHATIC SULFONATES IMPORT ATP-BINDING PROTEIN SSUB"/>
    <property type="match status" value="1"/>
</dbReference>
<sequence length="251" mass="28598">MPKKVKIHIDKVSKEYQTEDGRELSVLRELSLDILEDEFVCIIGPSGCGKTTLLSIIAGLQPATSGRILVDGHIVSGPGRDRGVVFQEDAIFLWRKVIHNVEYGLQLRKVPKAERRKIVQEYLKLVGLEDFANFFPKELSGGMKKKVALATVYANDPTILLMDEPFGSLDYPTKCRLQLELLKLWKTKTKTTVFITHDVEEAIFLSDRIVVLQNGKVEMLYENLLPRPRLDELRVQTEFNKIKGDLRGYLE</sequence>
<dbReference type="CDD" id="cd03293">
    <property type="entry name" value="ABC_NrtD_SsuB_transporters"/>
    <property type="match status" value="1"/>
</dbReference>
<dbReference type="PROSITE" id="PS00211">
    <property type="entry name" value="ABC_TRANSPORTER_1"/>
    <property type="match status" value="1"/>
</dbReference>
<dbReference type="Pfam" id="PF00005">
    <property type="entry name" value="ABC_tran"/>
    <property type="match status" value="1"/>
</dbReference>
<keyword evidence="3" id="KW-0067">ATP-binding</keyword>
<name>A0A0F9KKE1_9ZZZZ</name>
<dbReference type="InterPro" id="IPR017871">
    <property type="entry name" value="ABC_transporter-like_CS"/>
</dbReference>
<dbReference type="SMART" id="SM00382">
    <property type="entry name" value="AAA"/>
    <property type="match status" value="1"/>
</dbReference>
<dbReference type="InterPro" id="IPR027417">
    <property type="entry name" value="P-loop_NTPase"/>
</dbReference>
<keyword evidence="1" id="KW-0813">Transport</keyword>
<dbReference type="PROSITE" id="PS50893">
    <property type="entry name" value="ABC_TRANSPORTER_2"/>
    <property type="match status" value="1"/>
</dbReference>
<reference evidence="5" key="1">
    <citation type="journal article" date="2015" name="Nature">
        <title>Complex archaea that bridge the gap between prokaryotes and eukaryotes.</title>
        <authorList>
            <person name="Spang A."/>
            <person name="Saw J.H."/>
            <person name="Jorgensen S.L."/>
            <person name="Zaremba-Niedzwiedzka K."/>
            <person name="Martijn J."/>
            <person name="Lind A.E."/>
            <person name="van Eijk R."/>
            <person name="Schleper C."/>
            <person name="Guy L."/>
            <person name="Ettema T.J."/>
        </authorList>
    </citation>
    <scope>NUCLEOTIDE SEQUENCE</scope>
</reference>
<dbReference type="PANTHER" id="PTHR42788">
    <property type="entry name" value="TAURINE IMPORT ATP-BINDING PROTEIN-RELATED"/>
    <property type="match status" value="1"/>
</dbReference>
<dbReference type="EMBL" id="LAZR01013296">
    <property type="protein sequence ID" value="KKM22623.1"/>
    <property type="molecule type" value="Genomic_DNA"/>
</dbReference>
<dbReference type="InterPro" id="IPR050166">
    <property type="entry name" value="ABC_transporter_ATP-bind"/>
</dbReference>
<protein>
    <recommendedName>
        <fullName evidence="4">ABC transporter domain-containing protein</fullName>
    </recommendedName>
</protein>
<dbReference type="InterPro" id="IPR003439">
    <property type="entry name" value="ABC_transporter-like_ATP-bd"/>
</dbReference>
<dbReference type="InterPro" id="IPR003593">
    <property type="entry name" value="AAA+_ATPase"/>
</dbReference>
<accession>A0A0F9KKE1</accession>
<organism evidence="5">
    <name type="scientific">marine sediment metagenome</name>
    <dbReference type="NCBI Taxonomy" id="412755"/>
    <lineage>
        <taxon>unclassified sequences</taxon>
        <taxon>metagenomes</taxon>
        <taxon>ecological metagenomes</taxon>
    </lineage>
</organism>
<proteinExistence type="predicted"/>
<dbReference type="AlphaFoldDB" id="A0A0F9KKE1"/>
<dbReference type="GO" id="GO:0016887">
    <property type="term" value="F:ATP hydrolysis activity"/>
    <property type="evidence" value="ECO:0007669"/>
    <property type="project" value="InterPro"/>
</dbReference>
<gene>
    <name evidence="5" type="ORF">LCGC14_1623440</name>
</gene>
<dbReference type="Gene3D" id="3.40.50.300">
    <property type="entry name" value="P-loop containing nucleotide triphosphate hydrolases"/>
    <property type="match status" value="1"/>
</dbReference>
<keyword evidence="2" id="KW-0547">Nucleotide-binding</keyword>
<evidence type="ECO:0000313" key="5">
    <source>
        <dbReference type="EMBL" id="KKM22623.1"/>
    </source>
</evidence>
<dbReference type="SUPFAM" id="SSF52540">
    <property type="entry name" value="P-loop containing nucleoside triphosphate hydrolases"/>
    <property type="match status" value="1"/>
</dbReference>
<dbReference type="GO" id="GO:0005524">
    <property type="term" value="F:ATP binding"/>
    <property type="evidence" value="ECO:0007669"/>
    <property type="project" value="UniProtKB-KW"/>
</dbReference>
<evidence type="ECO:0000256" key="3">
    <source>
        <dbReference type="ARBA" id="ARBA00022840"/>
    </source>
</evidence>
<evidence type="ECO:0000256" key="1">
    <source>
        <dbReference type="ARBA" id="ARBA00022448"/>
    </source>
</evidence>
<feature type="domain" description="ABC transporter" evidence="4">
    <location>
        <begin position="7"/>
        <end position="239"/>
    </location>
</feature>
<evidence type="ECO:0000256" key="2">
    <source>
        <dbReference type="ARBA" id="ARBA00022741"/>
    </source>
</evidence>
<comment type="caution">
    <text evidence="5">The sequence shown here is derived from an EMBL/GenBank/DDBJ whole genome shotgun (WGS) entry which is preliminary data.</text>
</comment>
<evidence type="ECO:0000259" key="4">
    <source>
        <dbReference type="PROSITE" id="PS50893"/>
    </source>
</evidence>